<dbReference type="InterPro" id="IPR029056">
    <property type="entry name" value="Ribokinase-like"/>
</dbReference>
<feature type="binding site" evidence="17">
    <location>
        <position position="407"/>
    </location>
    <ligand>
        <name>AMP</name>
        <dbReference type="ChEBI" id="CHEBI:456215"/>
    </ligand>
</feature>
<proteinExistence type="inferred from homology"/>
<dbReference type="Gene3D" id="3.40.50.10260">
    <property type="entry name" value="YjeF N-terminal domain"/>
    <property type="match status" value="1"/>
</dbReference>
<comment type="similarity">
    <text evidence="4 19">In the C-terminal section; belongs to the NnrD/CARKD family.</text>
</comment>
<feature type="domain" description="YjeF N-terminal" evidence="21">
    <location>
        <begin position="11"/>
        <end position="204"/>
    </location>
</feature>
<dbReference type="EC" id="5.1.99.6" evidence="19"/>
<reference evidence="22" key="1">
    <citation type="submission" date="2022-02" db="EMBL/GenBank/DDBJ databases">
        <title>Qipengyuania spongiae sp. nov., isolated from marine sponge.</title>
        <authorList>
            <person name="Li Z."/>
            <person name="Zhang M."/>
        </authorList>
    </citation>
    <scope>NUCLEOTIDE SEQUENCE</scope>
    <source>
        <strain evidence="22">PHS-Z21</strain>
    </source>
</reference>
<feature type="binding site" evidence="18">
    <location>
        <begin position="57"/>
        <end position="61"/>
    </location>
    <ligand>
        <name>(6S)-NADPHX</name>
        <dbReference type="ChEBI" id="CHEBI:64076"/>
    </ligand>
</feature>
<feature type="binding site" evidence="18">
    <location>
        <begin position="118"/>
        <end position="124"/>
    </location>
    <ligand>
        <name>(6S)-NADPHX</name>
        <dbReference type="ChEBI" id="CHEBI:64076"/>
    </ligand>
</feature>
<comment type="similarity">
    <text evidence="3 19">In the N-terminal section; belongs to the NnrE/AIBP family.</text>
</comment>
<dbReference type="EMBL" id="CP092471">
    <property type="protein sequence ID" value="UVI38996.1"/>
    <property type="molecule type" value="Genomic_DNA"/>
</dbReference>
<comment type="similarity">
    <text evidence="18">Belongs to the NnrE/AIBP family.</text>
</comment>
<dbReference type="Proteomes" id="UP001065265">
    <property type="component" value="Chromosome"/>
</dbReference>
<evidence type="ECO:0000256" key="18">
    <source>
        <dbReference type="HAMAP-Rule" id="MF_01966"/>
    </source>
</evidence>
<evidence type="ECO:0000256" key="10">
    <source>
        <dbReference type="ARBA" id="ARBA00023027"/>
    </source>
</evidence>
<evidence type="ECO:0000256" key="6">
    <source>
        <dbReference type="ARBA" id="ARBA00022741"/>
    </source>
</evidence>
<dbReference type="NCBIfam" id="TIGR00197">
    <property type="entry name" value="yjeF_nterm"/>
    <property type="match status" value="1"/>
</dbReference>
<dbReference type="HAMAP" id="MF_01966">
    <property type="entry name" value="NADHX_epimerase"/>
    <property type="match status" value="1"/>
</dbReference>
<evidence type="ECO:0000256" key="15">
    <source>
        <dbReference type="ARBA" id="ARBA00048238"/>
    </source>
</evidence>
<comment type="function">
    <text evidence="18">Catalyzes the epimerization of the S- and R-forms of NAD(P)HX, a damaged form of NAD(P)H that is a result of enzymatic or heat-dependent hydration. This is a prerequisite for the S-specific NAD(P)H-hydrate dehydratase to allow the repair of both epimers of NAD(P)HX.</text>
</comment>
<feature type="domain" description="YjeF C-terminal" evidence="20">
    <location>
        <begin position="205"/>
        <end position="462"/>
    </location>
</feature>
<dbReference type="SUPFAM" id="SSF53613">
    <property type="entry name" value="Ribokinase-like"/>
    <property type="match status" value="1"/>
</dbReference>
<evidence type="ECO:0000313" key="22">
    <source>
        <dbReference type="EMBL" id="UVI38996.1"/>
    </source>
</evidence>
<dbReference type="PROSITE" id="PS51383">
    <property type="entry name" value="YJEF_C_3"/>
    <property type="match status" value="1"/>
</dbReference>
<comment type="similarity">
    <text evidence="17">Belongs to the NnrD/CARKD family.</text>
</comment>
<keyword evidence="6 17" id="KW-0547">Nucleotide-binding</keyword>
<evidence type="ECO:0000256" key="9">
    <source>
        <dbReference type="ARBA" id="ARBA00022958"/>
    </source>
</evidence>
<evidence type="ECO:0000256" key="8">
    <source>
        <dbReference type="ARBA" id="ARBA00022857"/>
    </source>
</evidence>
<comment type="cofactor">
    <cofactor evidence="17">
        <name>Mg(2+)</name>
        <dbReference type="ChEBI" id="CHEBI:18420"/>
    </cofactor>
</comment>
<keyword evidence="23" id="KW-1185">Reference proteome</keyword>
<dbReference type="Gene3D" id="3.40.1190.20">
    <property type="match status" value="1"/>
</dbReference>
<dbReference type="GO" id="GO:0052856">
    <property type="term" value="F:NAD(P)HX epimerase activity"/>
    <property type="evidence" value="ECO:0007669"/>
    <property type="project" value="UniProtKB-EC"/>
</dbReference>
<dbReference type="InterPro" id="IPR036652">
    <property type="entry name" value="YjeF_N_dom_sf"/>
</dbReference>
<protein>
    <recommendedName>
        <fullName evidence="19">Bifunctional NAD(P)H-hydrate repair enzyme</fullName>
    </recommendedName>
    <alternativeName>
        <fullName evidence="19">Nicotinamide nucleotide repair protein</fullName>
    </alternativeName>
    <domain>
        <recommendedName>
            <fullName evidence="19">ADP-dependent (S)-NAD(P)H-hydrate dehydratase</fullName>
            <ecNumber evidence="19">4.2.1.136</ecNumber>
        </recommendedName>
        <alternativeName>
            <fullName evidence="19">ADP-dependent NAD(P)HX dehydratase</fullName>
        </alternativeName>
    </domain>
    <domain>
        <recommendedName>
            <fullName evidence="19">NAD(P)H-hydrate epimerase</fullName>
            <ecNumber evidence="19">5.1.99.6</ecNumber>
        </recommendedName>
    </domain>
</protein>
<comment type="catalytic activity">
    <reaction evidence="16 17 19">
        <text>(6S)-NADPHX + ADP = AMP + phosphate + NADPH + H(+)</text>
        <dbReference type="Rhea" id="RHEA:32235"/>
        <dbReference type="ChEBI" id="CHEBI:15378"/>
        <dbReference type="ChEBI" id="CHEBI:43474"/>
        <dbReference type="ChEBI" id="CHEBI:57783"/>
        <dbReference type="ChEBI" id="CHEBI:64076"/>
        <dbReference type="ChEBI" id="CHEBI:456215"/>
        <dbReference type="ChEBI" id="CHEBI:456216"/>
        <dbReference type="EC" id="4.2.1.136"/>
    </reaction>
</comment>
<evidence type="ECO:0000256" key="4">
    <source>
        <dbReference type="ARBA" id="ARBA00009524"/>
    </source>
</evidence>
<evidence type="ECO:0000256" key="1">
    <source>
        <dbReference type="ARBA" id="ARBA00000013"/>
    </source>
</evidence>
<dbReference type="Pfam" id="PF03853">
    <property type="entry name" value="YjeF_N"/>
    <property type="match status" value="1"/>
</dbReference>
<evidence type="ECO:0000256" key="17">
    <source>
        <dbReference type="HAMAP-Rule" id="MF_01965"/>
    </source>
</evidence>
<evidence type="ECO:0000256" key="13">
    <source>
        <dbReference type="ARBA" id="ARBA00023268"/>
    </source>
</evidence>
<comment type="caution">
    <text evidence="18">Lacks conserved residue(s) required for the propagation of feature annotation.</text>
</comment>
<dbReference type="SUPFAM" id="SSF64153">
    <property type="entry name" value="YjeF N-terminal domain-like"/>
    <property type="match status" value="1"/>
</dbReference>
<feature type="binding site" evidence="18">
    <location>
        <position position="150"/>
    </location>
    <ligand>
        <name>K(+)</name>
        <dbReference type="ChEBI" id="CHEBI:29103"/>
    </ligand>
</feature>
<dbReference type="InterPro" id="IPR017953">
    <property type="entry name" value="Carbohydrate_kinase_pred_CS"/>
</dbReference>
<evidence type="ECO:0000256" key="3">
    <source>
        <dbReference type="ARBA" id="ARBA00006001"/>
    </source>
</evidence>
<evidence type="ECO:0000256" key="12">
    <source>
        <dbReference type="ARBA" id="ARBA00023239"/>
    </source>
</evidence>
<comment type="catalytic activity">
    <reaction evidence="2 18 19">
        <text>(6R)-NADPHX = (6S)-NADPHX</text>
        <dbReference type="Rhea" id="RHEA:32227"/>
        <dbReference type="ChEBI" id="CHEBI:64076"/>
        <dbReference type="ChEBI" id="CHEBI:64077"/>
        <dbReference type="EC" id="5.1.99.6"/>
    </reaction>
</comment>
<feature type="binding site" evidence="17">
    <location>
        <position position="342"/>
    </location>
    <ligand>
        <name>(6S)-NADPHX</name>
        <dbReference type="ChEBI" id="CHEBI:64076"/>
    </ligand>
</feature>
<dbReference type="EC" id="4.2.1.136" evidence="19"/>
<feature type="binding site" evidence="18">
    <location>
        <position position="114"/>
    </location>
    <ligand>
        <name>K(+)</name>
        <dbReference type="ChEBI" id="CHEBI:29103"/>
    </ligand>
</feature>
<dbReference type="RefSeq" id="WP_265558178.1">
    <property type="nucleotide sequence ID" value="NZ_CP092471.1"/>
</dbReference>
<dbReference type="PANTHER" id="PTHR12592">
    <property type="entry name" value="ATP-DEPENDENT (S)-NAD(P)H-HYDRATE DEHYDRATASE FAMILY MEMBER"/>
    <property type="match status" value="1"/>
</dbReference>
<dbReference type="PROSITE" id="PS51385">
    <property type="entry name" value="YJEF_N"/>
    <property type="match status" value="1"/>
</dbReference>
<evidence type="ECO:0000256" key="7">
    <source>
        <dbReference type="ARBA" id="ARBA00022840"/>
    </source>
</evidence>
<evidence type="ECO:0000256" key="11">
    <source>
        <dbReference type="ARBA" id="ARBA00023235"/>
    </source>
</evidence>
<organism evidence="22 23">
    <name type="scientific">Qipengyuania spongiae</name>
    <dbReference type="NCBI Taxonomy" id="2909673"/>
    <lineage>
        <taxon>Bacteria</taxon>
        <taxon>Pseudomonadati</taxon>
        <taxon>Pseudomonadota</taxon>
        <taxon>Alphaproteobacteria</taxon>
        <taxon>Sphingomonadales</taxon>
        <taxon>Erythrobacteraceae</taxon>
        <taxon>Qipengyuania</taxon>
    </lineage>
</organism>
<evidence type="ECO:0000259" key="21">
    <source>
        <dbReference type="PROSITE" id="PS51385"/>
    </source>
</evidence>
<evidence type="ECO:0000256" key="16">
    <source>
        <dbReference type="ARBA" id="ARBA00049209"/>
    </source>
</evidence>
<dbReference type="PROSITE" id="PS01050">
    <property type="entry name" value="YJEF_C_2"/>
    <property type="match status" value="1"/>
</dbReference>
<comment type="catalytic activity">
    <reaction evidence="15 17 19">
        <text>(6S)-NADHX + ADP = AMP + phosphate + NADH + H(+)</text>
        <dbReference type="Rhea" id="RHEA:32223"/>
        <dbReference type="ChEBI" id="CHEBI:15378"/>
        <dbReference type="ChEBI" id="CHEBI:43474"/>
        <dbReference type="ChEBI" id="CHEBI:57945"/>
        <dbReference type="ChEBI" id="CHEBI:64074"/>
        <dbReference type="ChEBI" id="CHEBI:456215"/>
        <dbReference type="ChEBI" id="CHEBI:456216"/>
        <dbReference type="EC" id="4.2.1.136"/>
    </reaction>
</comment>
<comment type="catalytic activity">
    <reaction evidence="1 18 19">
        <text>(6R)-NADHX = (6S)-NADHX</text>
        <dbReference type="Rhea" id="RHEA:32215"/>
        <dbReference type="ChEBI" id="CHEBI:64074"/>
        <dbReference type="ChEBI" id="CHEBI:64075"/>
        <dbReference type="EC" id="5.1.99.6"/>
    </reaction>
</comment>
<gene>
    <name evidence="17" type="primary">nnrD</name>
    <name evidence="18" type="synonym">nnrE</name>
    <name evidence="22" type="ORF">L1F33_12260</name>
</gene>
<accession>A0ABY5SYR0</accession>
<sequence length="463" mass="48568">MTDHVLSVEEMRAAERAAMDSGVSEWQLMQRAGGGAADWIWRIAAGRAVTVLCGPGNNGGDGYVIAETLQRRGLTVTVVAPVEPASETARRARDGFSGEIAKTLVSSSGEVLVDCLFGYGLSRKVEGEFAKLLELACPSHSIRIAIDVPSGIFADSGEWLGASHRYDHTLALGAWKRAHFLMPARADMGNTRLVPIGLDLKDPAERLSERPRIHPPEPDSQKYTRGLVAVVAGEMPGAPLLSSLAAMHAGAGYVKLFSDHSHPDAPAELVIEDGALGEALDDERIGAVLIGPGLGRGSEARDRLRAALNSGHNLVLDADALHLLDRAMLDGADPAKMVVTPHDGELAKLCETFDITATDKRDRAIGLRDATGLTVLAKGPDTLLAPAQGGVVYFPQGSSWLSVAGSGDVLAGMIAARLAVTGDAVGATQEAVWLHQEASRLAGPSFTAGQLADAVRAALALFL</sequence>
<evidence type="ECO:0000256" key="2">
    <source>
        <dbReference type="ARBA" id="ARBA00000909"/>
    </source>
</evidence>
<evidence type="ECO:0000259" key="20">
    <source>
        <dbReference type="PROSITE" id="PS51383"/>
    </source>
</evidence>
<evidence type="ECO:0000256" key="5">
    <source>
        <dbReference type="ARBA" id="ARBA00022723"/>
    </source>
</evidence>
<keyword evidence="5 18" id="KW-0479">Metal-binding</keyword>
<dbReference type="InterPro" id="IPR004443">
    <property type="entry name" value="YjeF_N_dom"/>
</dbReference>
<keyword evidence="12 17" id="KW-0456">Lyase</keyword>
<evidence type="ECO:0000313" key="23">
    <source>
        <dbReference type="Proteomes" id="UP001065265"/>
    </source>
</evidence>
<feature type="binding site" evidence="17">
    <location>
        <position position="293"/>
    </location>
    <ligand>
        <name>(6S)-NADPHX</name>
        <dbReference type="ChEBI" id="CHEBI:64076"/>
    </ligand>
</feature>
<dbReference type="InterPro" id="IPR000631">
    <property type="entry name" value="CARKD"/>
</dbReference>
<keyword evidence="10 17" id="KW-0520">NAD</keyword>
<dbReference type="CDD" id="cd01171">
    <property type="entry name" value="YXKO-related"/>
    <property type="match status" value="1"/>
</dbReference>
<feature type="binding site" evidence="18">
    <location>
        <position position="58"/>
    </location>
    <ligand>
        <name>K(+)</name>
        <dbReference type="ChEBI" id="CHEBI:29103"/>
    </ligand>
</feature>
<dbReference type="PIRSF" id="PIRSF017184">
    <property type="entry name" value="Nnr"/>
    <property type="match status" value="1"/>
</dbReference>
<evidence type="ECO:0000256" key="19">
    <source>
        <dbReference type="PIRNR" id="PIRNR017184"/>
    </source>
</evidence>
<feature type="binding site" evidence="17">
    <location>
        <position position="238"/>
    </location>
    <ligand>
        <name>(6S)-NADPHX</name>
        <dbReference type="ChEBI" id="CHEBI:64076"/>
    </ligand>
</feature>
<keyword evidence="13" id="KW-0511">Multifunctional enzyme</keyword>
<dbReference type="HAMAP" id="MF_01965">
    <property type="entry name" value="NADHX_dehydratase"/>
    <property type="match status" value="1"/>
</dbReference>
<dbReference type="Pfam" id="PF01256">
    <property type="entry name" value="Carb_kinase"/>
    <property type="match status" value="1"/>
</dbReference>
<feature type="binding site" evidence="18">
    <location>
        <position position="147"/>
    </location>
    <ligand>
        <name>(6S)-NADPHX</name>
        <dbReference type="ChEBI" id="CHEBI:64076"/>
    </ligand>
</feature>
<keyword evidence="11 18" id="KW-0413">Isomerase</keyword>
<comment type="function">
    <text evidence="17">Catalyzes the dehydration of the S-form of NAD(P)HX at the expense of ADP, which is converted to AMP. Together with NAD(P)HX epimerase, which catalyzes the epimerization of the S- and R-forms, the enzyme allows the repair of both epimers of NAD(P)HX, a damaged form of NAD(P)H that is a result of enzymatic or heat-dependent hydration.</text>
</comment>
<comment type="subunit">
    <text evidence="17">Homotetramer.</text>
</comment>
<dbReference type="InterPro" id="IPR030677">
    <property type="entry name" value="Nnr"/>
</dbReference>
<keyword evidence="9 18" id="KW-0630">Potassium</keyword>
<comment type="cofactor">
    <cofactor evidence="18 19">
        <name>K(+)</name>
        <dbReference type="ChEBI" id="CHEBI:29103"/>
    </cofactor>
    <text evidence="18 19">Binds 1 potassium ion per subunit.</text>
</comment>
<name>A0ABY5SYR0_9SPHN</name>
<evidence type="ECO:0000256" key="14">
    <source>
        <dbReference type="ARBA" id="ARBA00025153"/>
    </source>
</evidence>
<dbReference type="PANTHER" id="PTHR12592:SF0">
    <property type="entry name" value="ATP-DEPENDENT (S)-NAD(P)H-HYDRATE DEHYDRATASE"/>
    <property type="match status" value="1"/>
</dbReference>
<keyword evidence="8 17" id="KW-0521">NADP</keyword>
<comment type="function">
    <text evidence="14 19">Bifunctional enzyme that catalyzes the epimerization of the S- and R-forms of NAD(P)HX and the dehydration of the S-form of NAD(P)HX at the expense of ADP, which is converted to AMP. This allows the repair of both epimers of NAD(P)HX, a damaged form of NAD(P)H that is a result of enzymatic or heat-dependent hydration.</text>
</comment>
<feature type="binding site" evidence="17">
    <location>
        <begin position="378"/>
        <end position="382"/>
    </location>
    <ligand>
        <name>AMP</name>
        <dbReference type="ChEBI" id="CHEBI:456215"/>
    </ligand>
</feature>
<feature type="binding site" evidence="17">
    <location>
        <position position="408"/>
    </location>
    <ligand>
        <name>(6S)-NADPHX</name>
        <dbReference type="ChEBI" id="CHEBI:64076"/>
    </ligand>
</feature>
<keyword evidence="7 17" id="KW-0067">ATP-binding</keyword>